<protein>
    <submittedName>
        <fullName evidence="2">Uncharacterized protein</fullName>
    </submittedName>
</protein>
<proteinExistence type="predicted"/>
<comment type="caution">
    <text evidence="2">The sequence shown here is derived from an EMBL/GenBank/DDBJ whole genome shotgun (WGS) entry which is preliminary data.</text>
</comment>
<accession>A0A482V1U4</accession>
<dbReference type="Proteomes" id="UP000292052">
    <property type="component" value="Unassembled WGS sequence"/>
</dbReference>
<feature type="region of interest" description="Disordered" evidence="1">
    <location>
        <begin position="90"/>
        <end position="111"/>
    </location>
</feature>
<dbReference type="OrthoDB" id="6761967at2759"/>
<evidence type="ECO:0000256" key="1">
    <source>
        <dbReference type="SAM" id="MobiDB-lite"/>
    </source>
</evidence>
<keyword evidence="3" id="KW-1185">Reference proteome</keyword>
<organism evidence="2 3">
    <name type="scientific">Asbolus verrucosus</name>
    <name type="common">Desert ironclad beetle</name>
    <dbReference type="NCBI Taxonomy" id="1661398"/>
    <lineage>
        <taxon>Eukaryota</taxon>
        <taxon>Metazoa</taxon>
        <taxon>Ecdysozoa</taxon>
        <taxon>Arthropoda</taxon>
        <taxon>Hexapoda</taxon>
        <taxon>Insecta</taxon>
        <taxon>Pterygota</taxon>
        <taxon>Neoptera</taxon>
        <taxon>Endopterygota</taxon>
        <taxon>Coleoptera</taxon>
        <taxon>Polyphaga</taxon>
        <taxon>Cucujiformia</taxon>
        <taxon>Tenebrionidae</taxon>
        <taxon>Pimeliinae</taxon>
        <taxon>Asbolus</taxon>
    </lineage>
</organism>
<evidence type="ECO:0000313" key="3">
    <source>
        <dbReference type="Proteomes" id="UP000292052"/>
    </source>
</evidence>
<gene>
    <name evidence="2" type="ORF">BDFB_003431</name>
</gene>
<sequence>MDSNIHEIETVFVPGVDEQAFESNWFEVEQTEPLNLCLNGSVINGFAMVEYYPDLKESGNLSEGSDDDVIFVKEYKVSNEKTVKKITNEKKLNKGAPRRNPEISENFSTKNEDSEDWKVENVLRKGKRKRKVIAKKMPNKYCRVGRRRKCNKSKINEKKVPIKELEQLIASNLSLVKNYVNDVKAVTKMTNKENLRTNERSDRTKNAINILKQQMLLLAVTTDTDVSMYLTD</sequence>
<evidence type="ECO:0000313" key="2">
    <source>
        <dbReference type="EMBL" id="RZB38982.1"/>
    </source>
</evidence>
<dbReference type="AlphaFoldDB" id="A0A482V1U4"/>
<dbReference type="EMBL" id="QDEB01132237">
    <property type="protein sequence ID" value="RZB38982.1"/>
    <property type="molecule type" value="Genomic_DNA"/>
</dbReference>
<reference evidence="2 3" key="1">
    <citation type="submission" date="2017-03" db="EMBL/GenBank/DDBJ databases">
        <title>Genome of the blue death feigning beetle - Asbolus verrucosus.</title>
        <authorList>
            <person name="Rider S.D."/>
        </authorList>
    </citation>
    <scope>NUCLEOTIDE SEQUENCE [LARGE SCALE GENOMIC DNA]</scope>
    <source>
        <strain evidence="2">Butters</strain>
        <tissue evidence="2">Head and leg muscle</tissue>
    </source>
</reference>
<name>A0A482V1U4_ASBVE</name>